<feature type="domain" description="Double zinc ribbon" evidence="3">
    <location>
        <begin position="13"/>
        <end position="72"/>
    </location>
</feature>
<gene>
    <name evidence="4" type="ORF">OCV88_10140</name>
</gene>
<dbReference type="Gene3D" id="3.40.50.2020">
    <property type="match status" value="1"/>
</dbReference>
<proteinExistence type="inferred from homology"/>
<keyword evidence="5" id="KW-1185">Reference proteome</keyword>
<reference evidence="4 5" key="1">
    <citation type="journal article" date="2021" name="ISME Commun">
        <title>Automated analysis of genomic sequences facilitates high-throughput and comprehensive description of bacteria.</title>
        <authorList>
            <person name="Hitch T.C.A."/>
        </authorList>
    </citation>
    <scope>NUCLEOTIDE SEQUENCE [LARGE SCALE GENOMIC DNA]</scope>
    <source>
        <strain evidence="4 5">Sanger_109</strain>
    </source>
</reference>
<dbReference type="EMBL" id="JAOQJQ010000004">
    <property type="protein sequence ID" value="MCU6762692.1"/>
    <property type="molecule type" value="Genomic_DNA"/>
</dbReference>
<name>A0ABT2TM28_9FIRM</name>
<feature type="domain" description="Phosphoribosyltransferase" evidence="2">
    <location>
        <begin position="149"/>
        <end position="237"/>
    </location>
</feature>
<sequence>MKQIKLYCLADHALQLLYPYRCPVCDQIPDSKKISEYICPECKKKLIYIAGSYCMKCGKPLVSQEEEYCSDCIRRRHEFDAGRSLFSYQGEVRSSLYRFKYGNKRSYAFFYGSEICKQLETWIRRCGIDYLIPIPLYKKKKRKRGYNQAEVLARVLSRNLSVPVLSSGLVRVKNTSPQKELSAAERRKNLAGAFACFSESVRGKTILLTDDIYTTGATADAAAKVLKAAGARRVYMVSIAIGG</sequence>
<comment type="caution">
    <text evidence="4">The sequence shown here is derived from an EMBL/GenBank/DDBJ whole genome shotgun (WGS) entry which is preliminary data.</text>
</comment>
<evidence type="ECO:0000256" key="1">
    <source>
        <dbReference type="ARBA" id="ARBA00008007"/>
    </source>
</evidence>
<dbReference type="PANTHER" id="PTHR47505">
    <property type="entry name" value="DNA UTILIZATION PROTEIN YHGH"/>
    <property type="match status" value="1"/>
</dbReference>
<dbReference type="Proteomes" id="UP001652442">
    <property type="component" value="Unassembled WGS sequence"/>
</dbReference>
<dbReference type="Pfam" id="PF00156">
    <property type="entry name" value="Pribosyltran"/>
    <property type="match status" value="1"/>
</dbReference>
<dbReference type="InterPro" id="IPR044005">
    <property type="entry name" value="DZR_2"/>
</dbReference>
<protein>
    <submittedName>
        <fullName evidence="4">ComF family protein</fullName>
    </submittedName>
</protein>
<dbReference type="InterPro" id="IPR029057">
    <property type="entry name" value="PRTase-like"/>
</dbReference>
<dbReference type="Pfam" id="PF18912">
    <property type="entry name" value="DZR_2"/>
    <property type="match status" value="1"/>
</dbReference>
<dbReference type="PANTHER" id="PTHR47505:SF1">
    <property type="entry name" value="DNA UTILIZATION PROTEIN YHGH"/>
    <property type="match status" value="1"/>
</dbReference>
<dbReference type="RefSeq" id="WP_158425400.1">
    <property type="nucleotide sequence ID" value="NZ_JAOQJQ010000004.1"/>
</dbReference>
<evidence type="ECO:0000259" key="2">
    <source>
        <dbReference type="Pfam" id="PF00156"/>
    </source>
</evidence>
<dbReference type="CDD" id="cd06223">
    <property type="entry name" value="PRTases_typeI"/>
    <property type="match status" value="1"/>
</dbReference>
<dbReference type="InterPro" id="IPR000836">
    <property type="entry name" value="PRTase_dom"/>
</dbReference>
<evidence type="ECO:0000259" key="3">
    <source>
        <dbReference type="Pfam" id="PF18912"/>
    </source>
</evidence>
<dbReference type="SUPFAM" id="SSF53271">
    <property type="entry name" value="PRTase-like"/>
    <property type="match status" value="1"/>
</dbReference>
<dbReference type="InterPro" id="IPR051910">
    <property type="entry name" value="ComF/GntX_DNA_util-trans"/>
</dbReference>
<accession>A0ABT2TM28</accession>
<evidence type="ECO:0000313" key="5">
    <source>
        <dbReference type="Proteomes" id="UP001652442"/>
    </source>
</evidence>
<organism evidence="4 5">
    <name type="scientific">Brotonthovivens ammoniilytica</name>
    <dbReference type="NCBI Taxonomy" id="2981725"/>
    <lineage>
        <taxon>Bacteria</taxon>
        <taxon>Bacillati</taxon>
        <taxon>Bacillota</taxon>
        <taxon>Clostridia</taxon>
        <taxon>Lachnospirales</taxon>
        <taxon>Lachnospiraceae</taxon>
        <taxon>Brotonthovivens</taxon>
    </lineage>
</organism>
<comment type="similarity">
    <text evidence="1">Belongs to the ComF/GntX family.</text>
</comment>
<evidence type="ECO:0000313" key="4">
    <source>
        <dbReference type="EMBL" id="MCU6762692.1"/>
    </source>
</evidence>